<dbReference type="InterPro" id="IPR001584">
    <property type="entry name" value="Integrase_cat-core"/>
</dbReference>
<dbReference type="GO" id="GO:0003676">
    <property type="term" value="F:nucleic acid binding"/>
    <property type="evidence" value="ECO:0007669"/>
    <property type="project" value="InterPro"/>
</dbReference>
<sequence>MVETETSLKVKCLRSDNGGEYIDGGFSEYCAAQGIRMEKTIPGTPQQNGVAERMNRTLNERARSMRLHAGLPKTFWADAVSTAAYLINRGPSVPMEFRLPEEVWSGKEVKFSHLKVFGCISYVHIDSDARSKLDAKSKICFFIGYGDEKFGYRFWDEQNRKIIRSRNVIFNEQVMYKDRSSVVSDVTEIDQKKSEFVNLDELTKSTVQKGGEEDKENVNSQVDLSTPVVEVRRSSRNTRPPQRYSPVLNYLLLTDGGEPECYDEALQDENSSKWELAMKDEMDSLLGNQTWELTELPVGKKALHNKWVYRIKNEHDGSKRYKARLVVKGFQQKEGIDYTEIFSPVVKMSTIRLVLGMVAAENLHLEQLDVKTAFLHGDLEEDLYMIQPEGFIVQGQENLVCKLRKSLYGLKQAPRQWYKKFDNFMHRIGFKRCEADHCCYVKSFDNSYIILLLYVDDMLIVGSDIEKINNLKKQLSKQFAMKDLGAAKQILGMRIIRDKANGTLKLSQSEYVKKVLSRFNMNEAKPVSTPLGSHFKLSKEQSPKTEEEMDHMSKVPYASAIGSLMYAMVCTRPDIAHAVGVVSRFMSRPGKQHWEAVKWILRYLKGSLDTCLCFTGASLKLQGYVDADFAGDIDSRKSTTRFVFTLGGTAISWTSNLQKIVTLSTTEAEYVAATEAGKEMIWLHGFLDELDICGLKDLLDEIQYKKTVTVEEKLKEFIFKRLKKKAKSSEQLEEKAKSAEEKARRAEQSRIAKEICSGRGDWILSQYACHSLLWSVEKEYDECLLMWHIATDLCYYKDKQEEEKKPDDVKEKELHRRKWCRFLSEYMLYLLVMQPTMMSAVAGIGQIRFRDTCAEAKKFFRRGQQEPNCFKKFCKQIKKLLRIGQSKSMEDQISEYCEQLLSVDTVVKPIEVKGDRSKSVLFDACMLAKDLRKLNKTKRWMIMSKVWVELLSYAASHCRANTHAQQLSKGGELITFVWLLMAHFGLGEQFRIQEGHARAKLIVTK</sequence>
<dbReference type="PANTHER" id="PTHR42648">
    <property type="entry name" value="TRANSPOSASE, PUTATIVE-RELATED"/>
    <property type="match status" value="1"/>
</dbReference>
<dbReference type="InterPro" id="IPR013103">
    <property type="entry name" value="RVT_2"/>
</dbReference>
<reference evidence="5 6" key="1">
    <citation type="journal article" date="2018" name="PLoS Genet.">
        <title>Population sequencing reveals clonal diversity and ancestral inbreeding in the grapevine cultivar Chardonnay.</title>
        <authorList>
            <person name="Roach M.J."/>
            <person name="Johnson D.L."/>
            <person name="Bohlmann J."/>
            <person name="van Vuuren H.J."/>
            <person name="Jones S.J."/>
            <person name="Pretorius I.S."/>
            <person name="Schmidt S.A."/>
            <person name="Borneman A.R."/>
        </authorList>
    </citation>
    <scope>NUCLEOTIDE SEQUENCE [LARGE SCALE GENOMIC DNA]</scope>
    <source>
        <strain evidence="6">cv. Chardonnay</strain>
        <tissue evidence="5">Leaf</tissue>
    </source>
</reference>
<dbReference type="Pfam" id="PF04578">
    <property type="entry name" value="DUF594"/>
    <property type="match status" value="1"/>
</dbReference>
<evidence type="ECO:0000256" key="3">
    <source>
        <dbReference type="SAM" id="Coils"/>
    </source>
</evidence>
<dbReference type="InterPro" id="IPR043502">
    <property type="entry name" value="DNA/RNA_pol_sf"/>
</dbReference>
<dbReference type="EMBL" id="QGNW01000859">
    <property type="protein sequence ID" value="RVW60455.1"/>
    <property type="molecule type" value="Genomic_DNA"/>
</dbReference>
<dbReference type="GO" id="GO:0015074">
    <property type="term" value="P:DNA integration"/>
    <property type="evidence" value="ECO:0007669"/>
    <property type="project" value="InterPro"/>
</dbReference>
<dbReference type="InterPro" id="IPR007658">
    <property type="entry name" value="DUF594"/>
</dbReference>
<evidence type="ECO:0000313" key="6">
    <source>
        <dbReference type="Proteomes" id="UP000288805"/>
    </source>
</evidence>
<dbReference type="InterPro" id="IPR012337">
    <property type="entry name" value="RNaseH-like_sf"/>
</dbReference>
<keyword evidence="1" id="KW-0479">Metal-binding</keyword>
<dbReference type="CDD" id="cd09272">
    <property type="entry name" value="RNase_HI_RT_Ty1"/>
    <property type="match status" value="1"/>
</dbReference>
<dbReference type="Proteomes" id="UP000288805">
    <property type="component" value="Unassembled WGS sequence"/>
</dbReference>
<comment type="caution">
    <text evidence="5">The sequence shown here is derived from an EMBL/GenBank/DDBJ whole genome shotgun (WGS) entry which is preliminary data.</text>
</comment>
<dbReference type="Gene3D" id="3.30.420.10">
    <property type="entry name" value="Ribonuclease H-like superfamily/Ribonuclease H"/>
    <property type="match status" value="1"/>
</dbReference>
<dbReference type="AlphaFoldDB" id="A0A438FKA3"/>
<dbReference type="SUPFAM" id="SSF53098">
    <property type="entry name" value="Ribonuclease H-like"/>
    <property type="match status" value="1"/>
</dbReference>
<dbReference type="InterPro" id="IPR036397">
    <property type="entry name" value="RNaseH_sf"/>
</dbReference>
<evidence type="ECO:0000259" key="4">
    <source>
        <dbReference type="PROSITE" id="PS50994"/>
    </source>
</evidence>
<organism evidence="5 6">
    <name type="scientific">Vitis vinifera</name>
    <name type="common">Grape</name>
    <dbReference type="NCBI Taxonomy" id="29760"/>
    <lineage>
        <taxon>Eukaryota</taxon>
        <taxon>Viridiplantae</taxon>
        <taxon>Streptophyta</taxon>
        <taxon>Embryophyta</taxon>
        <taxon>Tracheophyta</taxon>
        <taxon>Spermatophyta</taxon>
        <taxon>Magnoliopsida</taxon>
        <taxon>eudicotyledons</taxon>
        <taxon>Gunneridae</taxon>
        <taxon>Pentapetalae</taxon>
        <taxon>rosids</taxon>
        <taxon>Vitales</taxon>
        <taxon>Vitaceae</taxon>
        <taxon>Viteae</taxon>
        <taxon>Vitis</taxon>
    </lineage>
</organism>
<proteinExistence type="predicted"/>
<evidence type="ECO:0000256" key="2">
    <source>
        <dbReference type="ARBA" id="ARBA00022801"/>
    </source>
</evidence>
<dbReference type="SUPFAM" id="SSF56672">
    <property type="entry name" value="DNA/RNA polymerases"/>
    <property type="match status" value="1"/>
</dbReference>
<protein>
    <submittedName>
        <fullName evidence="5">Retrovirus-related Pol polyprotein from transposon TNT 1-94</fullName>
    </submittedName>
</protein>
<keyword evidence="3" id="KW-0175">Coiled coil</keyword>
<gene>
    <name evidence="5" type="primary">POLX_3524</name>
    <name evidence="5" type="ORF">CK203_100098</name>
</gene>
<dbReference type="GO" id="GO:0016787">
    <property type="term" value="F:hydrolase activity"/>
    <property type="evidence" value="ECO:0007669"/>
    <property type="project" value="UniProtKB-KW"/>
</dbReference>
<dbReference type="GO" id="GO:0046872">
    <property type="term" value="F:metal ion binding"/>
    <property type="evidence" value="ECO:0007669"/>
    <property type="project" value="UniProtKB-KW"/>
</dbReference>
<evidence type="ECO:0000256" key="1">
    <source>
        <dbReference type="ARBA" id="ARBA00022723"/>
    </source>
</evidence>
<dbReference type="InterPro" id="IPR057670">
    <property type="entry name" value="SH3_retrovirus"/>
</dbReference>
<feature type="domain" description="Integrase catalytic" evidence="4">
    <location>
        <begin position="1"/>
        <end position="108"/>
    </location>
</feature>
<dbReference type="Pfam" id="PF25597">
    <property type="entry name" value="SH3_retrovirus"/>
    <property type="match status" value="1"/>
</dbReference>
<dbReference type="PROSITE" id="PS50994">
    <property type="entry name" value="INTEGRASE"/>
    <property type="match status" value="1"/>
</dbReference>
<keyword evidence="2" id="KW-0378">Hydrolase</keyword>
<dbReference type="InterPro" id="IPR039537">
    <property type="entry name" value="Retrotran_Ty1/copia-like"/>
</dbReference>
<accession>A0A438FKA3</accession>
<evidence type="ECO:0000313" key="5">
    <source>
        <dbReference type="EMBL" id="RVW60455.1"/>
    </source>
</evidence>
<name>A0A438FKA3_VITVI</name>
<dbReference type="PANTHER" id="PTHR42648:SF28">
    <property type="entry name" value="TRANSPOSON-ENCODED PROTEIN WITH RIBONUCLEASE H-LIKE AND RETROVIRUS ZINC FINGER-LIKE DOMAINS"/>
    <property type="match status" value="1"/>
</dbReference>
<dbReference type="Pfam" id="PF07727">
    <property type="entry name" value="RVT_2"/>
    <property type="match status" value="1"/>
</dbReference>
<feature type="coiled-coil region" evidence="3">
    <location>
        <begin position="722"/>
        <end position="749"/>
    </location>
</feature>